<comment type="subcellular location">
    <subcellularLocation>
        <location evidence="1">Membrane</location>
    </subcellularLocation>
</comment>
<dbReference type="PRINTS" id="PR00463">
    <property type="entry name" value="EP450I"/>
</dbReference>
<comment type="cofactor">
    <cofactor evidence="11">
        <name>heme</name>
        <dbReference type="ChEBI" id="CHEBI:30413"/>
    </cofactor>
</comment>
<gene>
    <name evidence="14" type="ORF">OLC1_LOCUS1534</name>
</gene>
<keyword evidence="6 13" id="KW-1133">Transmembrane helix</keyword>
<feature type="transmembrane region" description="Helical" evidence="13">
    <location>
        <begin position="30"/>
        <end position="54"/>
    </location>
</feature>
<comment type="similarity">
    <text evidence="2 12">Belongs to the cytochrome P450 family.</text>
</comment>
<accession>A0AAV1C2V7</accession>
<name>A0AAV1C2V7_OLDCO</name>
<keyword evidence="5 11" id="KW-0479">Metal-binding</keyword>
<dbReference type="SUPFAM" id="SSF48264">
    <property type="entry name" value="Cytochrome P450"/>
    <property type="match status" value="1"/>
</dbReference>
<evidence type="ECO:0000256" key="9">
    <source>
        <dbReference type="ARBA" id="ARBA00023033"/>
    </source>
</evidence>
<evidence type="ECO:0000256" key="6">
    <source>
        <dbReference type="ARBA" id="ARBA00022989"/>
    </source>
</evidence>
<evidence type="ECO:0000313" key="15">
    <source>
        <dbReference type="Proteomes" id="UP001161247"/>
    </source>
</evidence>
<evidence type="ECO:0000256" key="8">
    <source>
        <dbReference type="ARBA" id="ARBA00023004"/>
    </source>
</evidence>
<organism evidence="14 15">
    <name type="scientific">Oldenlandia corymbosa var. corymbosa</name>
    <dbReference type="NCBI Taxonomy" id="529605"/>
    <lineage>
        <taxon>Eukaryota</taxon>
        <taxon>Viridiplantae</taxon>
        <taxon>Streptophyta</taxon>
        <taxon>Embryophyta</taxon>
        <taxon>Tracheophyta</taxon>
        <taxon>Spermatophyta</taxon>
        <taxon>Magnoliopsida</taxon>
        <taxon>eudicotyledons</taxon>
        <taxon>Gunneridae</taxon>
        <taxon>Pentapetalae</taxon>
        <taxon>asterids</taxon>
        <taxon>lamiids</taxon>
        <taxon>Gentianales</taxon>
        <taxon>Rubiaceae</taxon>
        <taxon>Rubioideae</taxon>
        <taxon>Spermacoceae</taxon>
        <taxon>Hedyotis-Oldenlandia complex</taxon>
        <taxon>Oldenlandia</taxon>
    </lineage>
</organism>
<keyword evidence="7 12" id="KW-0560">Oxidoreductase</keyword>
<dbReference type="AlphaFoldDB" id="A0AAV1C2V7"/>
<evidence type="ECO:0000256" key="13">
    <source>
        <dbReference type="SAM" id="Phobius"/>
    </source>
</evidence>
<protein>
    <submittedName>
        <fullName evidence="14">OLC1v1023636C1</fullName>
    </submittedName>
</protein>
<evidence type="ECO:0000256" key="7">
    <source>
        <dbReference type="ARBA" id="ARBA00023002"/>
    </source>
</evidence>
<dbReference type="GO" id="GO:0016705">
    <property type="term" value="F:oxidoreductase activity, acting on paired donors, with incorporation or reduction of molecular oxygen"/>
    <property type="evidence" value="ECO:0007669"/>
    <property type="project" value="InterPro"/>
</dbReference>
<keyword evidence="15" id="KW-1185">Reference proteome</keyword>
<evidence type="ECO:0000256" key="10">
    <source>
        <dbReference type="ARBA" id="ARBA00023136"/>
    </source>
</evidence>
<keyword evidence="3 11" id="KW-0349">Heme</keyword>
<dbReference type="InterPro" id="IPR002401">
    <property type="entry name" value="Cyt_P450_E_grp-I"/>
</dbReference>
<dbReference type="GO" id="GO:0004497">
    <property type="term" value="F:monooxygenase activity"/>
    <property type="evidence" value="ECO:0007669"/>
    <property type="project" value="UniProtKB-KW"/>
</dbReference>
<dbReference type="GO" id="GO:0016020">
    <property type="term" value="C:membrane"/>
    <property type="evidence" value="ECO:0007669"/>
    <property type="project" value="UniProtKB-SubCell"/>
</dbReference>
<reference evidence="14" key="1">
    <citation type="submission" date="2023-03" db="EMBL/GenBank/DDBJ databases">
        <authorList>
            <person name="Julca I."/>
        </authorList>
    </citation>
    <scope>NUCLEOTIDE SEQUENCE</scope>
</reference>
<keyword evidence="4 13" id="KW-0812">Transmembrane</keyword>
<dbReference type="Pfam" id="PF00067">
    <property type="entry name" value="p450"/>
    <property type="match status" value="1"/>
</dbReference>
<dbReference type="GO" id="GO:0009820">
    <property type="term" value="P:alkaloid metabolic process"/>
    <property type="evidence" value="ECO:0007669"/>
    <property type="project" value="UniProtKB-ARBA"/>
</dbReference>
<dbReference type="Proteomes" id="UP001161247">
    <property type="component" value="Chromosome 1"/>
</dbReference>
<dbReference type="PRINTS" id="PR00385">
    <property type="entry name" value="P450"/>
</dbReference>
<dbReference type="EMBL" id="OX459118">
    <property type="protein sequence ID" value="CAI9089127.1"/>
    <property type="molecule type" value="Genomic_DNA"/>
</dbReference>
<evidence type="ECO:0000256" key="2">
    <source>
        <dbReference type="ARBA" id="ARBA00010617"/>
    </source>
</evidence>
<dbReference type="InterPro" id="IPR017972">
    <property type="entry name" value="Cyt_P450_CS"/>
</dbReference>
<dbReference type="PANTHER" id="PTHR24282:SF255">
    <property type="entry name" value="CYTOCHROME P450 72A11-RELATED"/>
    <property type="match status" value="1"/>
</dbReference>
<dbReference type="InterPro" id="IPR050665">
    <property type="entry name" value="Cytochrome_P450_Monooxygen"/>
</dbReference>
<dbReference type="GO" id="GO:0005506">
    <property type="term" value="F:iron ion binding"/>
    <property type="evidence" value="ECO:0007669"/>
    <property type="project" value="InterPro"/>
</dbReference>
<evidence type="ECO:0000256" key="5">
    <source>
        <dbReference type="ARBA" id="ARBA00022723"/>
    </source>
</evidence>
<sequence length="540" mass="61871">MNGEAGKTQNCNILKADDQPAAIPLLKMTITAVFAFCVIPVLVLIWKMVNWVWIKPKNFEKHLKEQGFNGNPYRLLIGDLKEITALKNEAYSKPIDFSDDIIPRIIPEAFHLSKKYGKNSYVWFGPQPGVHIQDSNMVREASQDVNLFHKPNVSEFSRLITPGLGSYNGDKWAKHRKLINPAFRMEKLKNMLPSFHASAKEMLQKWEEIVSPQGWSELDVWPSLSNLSSDAISRTAFGSNYEEGRRIFELQEEQVEHCFKAIWSSFIPGWRFLPTTRNRRMRQIEKDVNDSIRHIINLRLNAVKAGKSFDDDLLGILLDSNSQEINRHSNKDFGMTIQEVIQECKLFYFAGQETTSVLLVWTMILLSRYEDWQTRAREEVLQLFGTNQPDFDGVNRLKVVNMILHEVLRLYPPLPVNARISTADAKLGDKHIPGGTLVLFETLLMHYDPEVWGEDVKEFKPDRFSEGVSNATKGQLAFFPFGAGPRICIGQNFSMLEAKLVLAMILQRFSFELSPSYAHAPRSIFTLKPQYGAHLILRKL</sequence>
<dbReference type="GO" id="GO:0009753">
    <property type="term" value="P:response to jasmonic acid"/>
    <property type="evidence" value="ECO:0007669"/>
    <property type="project" value="UniProtKB-ARBA"/>
</dbReference>
<proteinExistence type="inferred from homology"/>
<keyword evidence="8 11" id="KW-0408">Iron</keyword>
<keyword evidence="10 13" id="KW-0472">Membrane</keyword>
<dbReference type="PANTHER" id="PTHR24282">
    <property type="entry name" value="CYTOCHROME P450 FAMILY MEMBER"/>
    <property type="match status" value="1"/>
</dbReference>
<evidence type="ECO:0000313" key="14">
    <source>
        <dbReference type="EMBL" id="CAI9089127.1"/>
    </source>
</evidence>
<evidence type="ECO:0000256" key="1">
    <source>
        <dbReference type="ARBA" id="ARBA00004370"/>
    </source>
</evidence>
<evidence type="ECO:0000256" key="3">
    <source>
        <dbReference type="ARBA" id="ARBA00022617"/>
    </source>
</evidence>
<dbReference type="FunFam" id="1.10.630.10:FF:000029">
    <property type="entry name" value="Cytochrome P450 734A1"/>
    <property type="match status" value="1"/>
</dbReference>
<dbReference type="InterPro" id="IPR001128">
    <property type="entry name" value="Cyt_P450"/>
</dbReference>
<feature type="binding site" description="axial binding residue" evidence="11">
    <location>
        <position position="488"/>
    </location>
    <ligand>
        <name>heme</name>
        <dbReference type="ChEBI" id="CHEBI:30413"/>
    </ligand>
    <ligandPart>
        <name>Fe</name>
        <dbReference type="ChEBI" id="CHEBI:18248"/>
    </ligandPart>
</feature>
<dbReference type="GO" id="GO:0020037">
    <property type="term" value="F:heme binding"/>
    <property type="evidence" value="ECO:0007669"/>
    <property type="project" value="InterPro"/>
</dbReference>
<evidence type="ECO:0000256" key="4">
    <source>
        <dbReference type="ARBA" id="ARBA00022692"/>
    </source>
</evidence>
<dbReference type="PROSITE" id="PS00086">
    <property type="entry name" value="CYTOCHROME_P450"/>
    <property type="match status" value="1"/>
</dbReference>
<keyword evidence="9 12" id="KW-0503">Monooxygenase</keyword>
<evidence type="ECO:0000256" key="11">
    <source>
        <dbReference type="PIRSR" id="PIRSR602401-1"/>
    </source>
</evidence>
<dbReference type="Gene3D" id="1.10.630.10">
    <property type="entry name" value="Cytochrome P450"/>
    <property type="match status" value="1"/>
</dbReference>
<evidence type="ECO:0000256" key="12">
    <source>
        <dbReference type="RuleBase" id="RU000461"/>
    </source>
</evidence>
<dbReference type="InterPro" id="IPR036396">
    <property type="entry name" value="Cyt_P450_sf"/>
</dbReference>